<sequence>MSQNKHKTLQDLVDSYLASGLSARQYVEACVDAGDISAAEALKLLSLLKNSQAVTFKLSEVCEGDFPGLKMTLVRKADEEGGLSFPLFRIAIDESLNSKRDDVIDALQRFAKELAVIATKDEDTDAEAVDLVDESPEEWLSHPNILPASDTRH</sequence>
<name>A0A2H9T5U9_9ZZZZ</name>
<gene>
    <name evidence="1" type="ORF">CI610_02473</name>
</gene>
<reference evidence="1" key="1">
    <citation type="journal article" date="2017" name="Appl. Environ. Microbiol.">
        <title>Molecular characterization of an Endozoicomonas-like organism causing infection in king scallop Pecten maximus L.</title>
        <authorList>
            <person name="Cano I."/>
            <person name="van Aerle R."/>
            <person name="Ross S."/>
            <person name="Verner-Jeffreys D.W."/>
            <person name="Paley R.K."/>
            <person name="Rimmer G."/>
            <person name="Ryder D."/>
            <person name="Hooper P."/>
            <person name="Stone D."/>
            <person name="Feist S.W."/>
        </authorList>
    </citation>
    <scope>NUCLEOTIDE SEQUENCE</scope>
</reference>
<dbReference type="AlphaFoldDB" id="A0A2H9T5U9"/>
<protein>
    <submittedName>
        <fullName evidence="1">Uncharacterized protein</fullName>
    </submittedName>
</protein>
<accession>A0A2H9T5U9</accession>
<organism evidence="1">
    <name type="scientific">invertebrate metagenome</name>
    <dbReference type="NCBI Taxonomy" id="1711999"/>
    <lineage>
        <taxon>unclassified sequences</taxon>
        <taxon>metagenomes</taxon>
        <taxon>organismal metagenomes</taxon>
    </lineage>
</organism>
<dbReference type="EMBL" id="NSIT01000156">
    <property type="protein sequence ID" value="PJE78579.1"/>
    <property type="molecule type" value="Genomic_DNA"/>
</dbReference>
<comment type="caution">
    <text evidence="1">The sequence shown here is derived from an EMBL/GenBank/DDBJ whole genome shotgun (WGS) entry which is preliminary data.</text>
</comment>
<proteinExistence type="predicted"/>
<evidence type="ECO:0000313" key="1">
    <source>
        <dbReference type="EMBL" id="PJE78579.1"/>
    </source>
</evidence>